<organism evidence="1 2">
    <name type="scientific">Dovyalis caffra</name>
    <dbReference type="NCBI Taxonomy" id="77055"/>
    <lineage>
        <taxon>Eukaryota</taxon>
        <taxon>Viridiplantae</taxon>
        <taxon>Streptophyta</taxon>
        <taxon>Embryophyta</taxon>
        <taxon>Tracheophyta</taxon>
        <taxon>Spermatophyta</taxon>
        <taxon>Magnoliopsida</taxon>
        <taxon>eudicotyledons</taxon>
        <taxon>Gunneridae</taxon>
        <taxon>Pentapetalae</taxon>
        <taxon>rosids</taxon>
        <taxon>fabids</taxon>
        <taxon>Malpighiales</taxon>
        <taxon>Salicaceae</taxon>
        <taxon>Flacourtieae</taxon>
        <taxon>Dovyalis</taxon>
    </lineage>
</organism>
<reference evidence="1 2" key="1">
    <citation type="submission" date="2024-01" db="EMBL/GenBank/DDBJ databases">
        <authorList>
            <person name="Waweru B."/>
        </authorList>
    </citation>
    <scope>NUCLEOTIDE SEQUENCE [LARGE SCALE GENOMIC DNA]</scope>
</reference>
<dbReference type="EMBL" id="CAWUPB010001108">
    <property type="protein sequence ID" value="CAK7338077.1"/>
    <property type="molecule type" value="Genomic_DNA"/>
</dbReference>
<evidence type="ECO:0000313" key="1">
    <source>
        <dbReference type="EMBL" id="CAK7338077.1"/>
    </source>
</evidence>
<name>A0AAV1RP97_9ROSI</name>
<proteinExistence type="predicted"/>
<feature type="non-terminal residue" evidence="1">
    <location>
        <position position="54"/>
    </location>
</feature>
<sequence>MGPMLLPLPLLGTTCPSLSNTPSSRLIATSGNSKPHVGKWRDLLATNRGAKSCP</sequence>
<keyword evidence="2" id="KW-1185">Reference proteome</keyword>
<gene>
    <name evidence="1" type="ORF">DCAF_LOCUS13118</name>
</gene>
<dbReference type="Proteomes" id="UP001314170">
    <property type="component" value="Unassembled WGS sequence"/>
</dbReference>
<evidence type="ECO:0000313" key="2">
    <source>
        <dbReference type="Proteomes" id="UP001314170"/>
    </source>
</evidence>
<protein>
    <submittedName>
        <fullName evidence="1">Uncharacterized protein</fullName>
    </submittedName>
</protein>
<accession>A0AAV1RP97</accession>
<dbReference type="AlphaFoldDB" id="A0AAV1RP97"/>
<comment type="caution">
    <text evidence="1">The sequence shown here is derived from an EMBL/GenBank/DDBJ whole genome shotgun (WGS) entry which is preliminary data.</text>
</comment>